<organism evidence="12 13">
    <name type="scientific">Streptomyces hainanensis</name>
    <dbReference type="NCBI Taxonomy" id="402648"/>
    <lineage>
        <taxon>Bacteria</taxon>
        <taxon>Bacillati</taxon>
        <taxon>Actinomycetota</taxon>
        <taxon>Actinomycetes</taxon>
        <taxon>Kitasatosporales</taxon>
        <taxon>Streptomycetaceae</taxon>
        <taxon>Streptomyces</taxon>
    </lineage>
</organism>
<reference evidence="12 13" key="1">
    <citation type="submission" date="2019-03" db="EMBL/GenBank/DDBJ databases">
        <title>Draft genome sequences of novel Actinobacteria.</title>
        <authorList>
            <person name="Sahin N."/>
            <person name="Ay H."/>
            <person name="Saygin H."/>
        </authorList>
    </citation>
    <scope>NUCLEOTIDE SEQUENCE [LARGE SCALE GENOMIC DNA]</scope>
    <source>
        <strain evidence="12 13">DSM 41900</strain>
    </source>
</reference>
<dbReference type="PANTHER" id="PTHR11579:SF0">
    <property type="entry name" value="PROTEIN-L-ISOASPARTATE(D-ASPARTATE) O-METHYLTRANSFERASE"/>
    <property type="match status" value="1"/>
</dbReference>
<dbReference type="Proteomes" id="UP000295345">
    <property type="component" value="Unassembled WGS sequence"/>
</dbReference>
<evidence type="ECO:0000256" key="5">
    <source>
        <dbReference type="ARBA" id="ARBA00022490"/>
    </source>
</evidence>
<evidence type="ECO:0000256" key="1">
    <source>
        <dbReference type="ARBA" id="ARBA00004496"/>
    </source>
</evidence>
<keyword evidence="8" id="KW-0949">S-adenosyl-L-methionine</keyword>
<keyword evidence="6 12" id="KW-0489">Methyltransferase</keyword>
<evidence type="ECO:0000256" key="6">
    <source>
        <dbReference type="ARBA" id="ARBA00022603"/>
    </source>
</evidence>
<dbReference type="PANTHER" id="PTHR11579">
    <property type="entry name" value="PROTEIN-L-ISOASPARTATE O-METHYLTRANSFERASE"/>
    <property type="match status" value="1"/>
</dbReference>
<protein>
    <recommendedName>
        <fullName evidence="4">Protein-L-isoaspartate O-methyltransferase</fullName>
        <ecNumber evidence="3">2.1.1.77</ecNumber>
    </recommendedName>
    <alternativeName>
        <fullName evidence="11">L-isoaspartyl protein carboxyl methyltransferase</fullName>
    </alternativeName>
    <alternativeName>
        <fullName evidence="9">Protein L-isoaspartyl methyltransferase</fullName>
    </alternativeName>
    <alternativeName>
        <fullName evidence="10">Protein-beta-aspartate methyltransferase</fullName>
    </alternativeName>
</protein>
<keyword evidence="5" id="KW-0963">Cytoplasm</keyword>
<keyword evidence="7 12" id="KW-0808">Transferase</keyword>
<dbReference type="InterPro" id="IPR000682">
    <property type="entry name" value="PCMT"/>
</dbReference>
<dbReference type="CDD" id="cd02440">
    <property type="entry name" value="AdoMet_MTases"/>
    <property type="match status" value="1"/>
</dbReference>
<keyword evidence="13" id="KW-1185">Reference proteome</keyword>
<evidence type="ECO:0000256" key="8">
    <source>
        <dbReference type="ARBA" id="ARBA00022691"/>
    </source>
</evidence>
<accession>A0A4R4SVP4</accession>
<dbReference type="SUPFAM" id="SSF53335">
    <property type="entry name" value="S-adenosyl-L-methionine-dependent methyltransferases"/>
    <property type="match status" value="1"/>
</dbReference>
<evidence type="ECO:0000256" key="11">
    <source>
        <dbReference type="ARBA" id="ARBA00031350"/>
    </source>
</evidence>
<dbReference type="InterPro" id="IPR029063">
    <property type="entry name" value="SAM-dependent_MTases_sf"/>
</dbReference>
<evidence type="ECO:0000313" key="13">
    <source>
        <dbReference type="Proteomes" id="UP000295345"/>
    </source>
</evidence>
<dbReference type="EC" id="2.1.1.77" evidence="3"/>
<evidence type="ECO:0000256" key="2">
    <source>
        <dbReference type="ARBA" id="ARBA00005369"/>
    </source>
</evidence>
<dbReference type="OrthoDB" id="5143400at2"/>
<evidence type="ECO:0000256" key="10">
    <source>
        <dbReference type="ARBA" id="ARBA00031323"/>
    </source>
</evidence>
<comment type="subcellular location">
    <subcellularLocation>
        <location evidence="1">Cytoplasm</location>
    </subcellularLocation>
</comment>
<evidence type="ECO:0000256" key="7">
    <source>
        <dbReference type="ARBA" id="ARBA00022679"/>
    </source>
</evidence>
<dbReference type="GO" id="GO:0032259">
    <property type="term" value="P:methylation"/>
    <property type="evidence" value="ECO:0007669"/>
    <property type="project" value="UniProtKB-KW"/>
</dbReference>
<comment type="caution">
    <text evidence="12">The sequence shown here is derived from an EMBL/GenBank/DDBJ whole genome shotgun (WGS) entry which is preliminary data.</text>
</comment>
<proteinExistence type="inferred from homology"/>
<evidence type="ECO:0000256" key="4">
    <source>
        <dbReference type="ARBA" id="ARBA00013346"/>
    </source>
</evidence>
<dbReference type="EMBL" id="SMKI01000465">
    <property type="protein sequence ID" value="TDC65983.1"/>
    <property type="molecule type" value="Genomic_DNA"/>
</dbReference>
<evidence type="ECO:0000256" key="3">
    <source>
        <dbReference type="ARBA" id="ARBA00011890"/>
    </source>
</evidence>
<dbReference type="GO" id="GO:0005737">
    <property type="term" value="C:cytoplasm"/>
    <property type="evidence" value="ECO:0007669"/>
    <property type="project" value="UniProtKB-SubCell"/>
</dbReference>
<evidence type="ECO:0000256" key="9">
    <source>
        <dbReference type="ARBA" id="ARBA00030757"/>
    </source>
</evidence>
<evidence type="ECO:0000313" key="12">
    <source>
        <dbReference type="EMBL" id="TDC65983.1"/>
    </source>
</evidence>
<dbReference type="GO" id="GO:0004719">
    <property type="term" value="F:protein-L-isoaspartate (D-aspartate) O-methyltransferase activity"/>
    <property type="evidence" value="ECO:0007669"/>
    <property type="project" value="UniProtKB-EC"/>
</dbReference>
<dbReference type="RefSeq" id="WP_132821349.1">
    <property type="nucleotide sequence ID" value="NZ_SMKI01000465.1"/>
</dbReference>
<dbReference type="AlphaFoldDB" id="A0A4R4SVP4"/>
<name>A0A4R4SVP4_9ACTN</name>
<gene>
    <name evidence="12" type="ORF">E1283_30165</name>
</gene>
<dbReference type="PROSITE" id="PS01279">
    <property type="entry name" value="PCMT"/>
    <property type="match status" value="1"/>
</dbReference>
<dbReference type="Pfam" id="PF01135">
    <property type="entry name" value="PCMT"/>
    <property type="match status" value="1"/>
</dbReference>
<dbReference type="Gene3D" id="3.40.50.150">
    <property type="entry name" value="Vaccinia Virus protein VP39"/>
    <property type="match status" value="1"/>
</dbReference>
<comment type="similarity">
    <text evidence="2">Belongs to the methyltransferase superfamily. L-isoaspartyl/D-aspartyl protein methyltransferase family.</text>
</comment>
<sequence>MTTMRRLVETLRDSGSLPPEWGDTVAAVDRAGFVPDVCPGLDRTVDEKEWLAAVYSDRSVVTQVDDGAEGGRGVPTSSSSQPSRMLEMLELLDVHEGQRVLEIGTATGYHAAWLCHRLGSDNVTSVEIDERLHDQARHHLVAAGYAPRLVVADGARGFAPGAPYDRIVSTCTLREITPELLSQTRDGGRIVTPFGSSFHSYSYLTLDVHDGVGTGRFSGQPSFMWSRPQAGRRADVSDIYHGERGAPGTTDLDPGELNAPDAMFAISLRVRDAWPEITWEDDGSGEWTYWLLTDDRRSWARIEYAPGRTEFSTEQHGPRRLWDEVAVAYDRWRSLGFPKRSHYRLTVTAEGQSVDLAP</sequence>